<keyword evidence="3" id="KW-1185">Reference proteome</keyword>
<evidence type="ECO:0000313" key="3">
    <source>
        <dbReference type="Proteomes" id="UP000028999"/>
    </source>
</evidence>
<feature type="domain" description="F-box/LRR-repeat protein 15/At3g58940/PEG3-like LRR" evidence="1">
    <location>
        <begin position="52"/>
        <end position="190"/>
    </location>
</feature>
<dbReference type="InterPro" id="IPR055411">
    <property type="entry name" value="LRR_FXL15/At3g58940/PEG3-like"/>
</dbReference>
<dbReference type="EMBL" id="LK032571">
    <property type="protein sequence ID" value="CDY43871.1"/>
    <property type="molecule type" value="Genomic_DNA"/>
</dbReference>
<proteinExistence type="predicted"/>
<evidence type="ECO:0000259" key="1">
    <source>
        <dbReference type="Pfam" id="PF24758"/>
    </source>
</evidence>
<dbReference type="Gramene" id="CDY43871">
    <property type="protein sequence ID" value="CDY43871"/>
    <property type="gene ID" value="GSBRNA2T00077430001"/>
</dbReference>
<dbReference type="PANTHER" id="PTHR34145:SF28">
    <property type="entry name" value="F-BOX DOMAIN-CONTAINING PROTEIN"/>
    <property type="match status" value="1"/>
</dbReference>
<organism evidence="2 3">
    <name type="scientific">Brassica napus</name>
    <name type="common">Rape</name>
    <dbReference type="NCBI Taxonomy" id="3708"/>
    <lineage>
        <taxon>Eukaryota</taxon>
        <taxon>Viridiplantae</taxon>
        <taxon>Streptophyta</taxon>
        <taxon>Embryophyta</taxon>
        <taxon>Tracheophyta</taxon>
        <taxon>Spermatophyta</taxon>
        <taxon>Magnoliopsida</taxon>
        <taxon>eudicotyledons</taxon>
        <taxon>Gunneridae</taxon>
        <taxon>Pentapetalae</taxon>
        <taxon>rosids</taxon>
        <taxon>malvids</taxon>
        <taxon>Brassicales</taxon>
        <taxon>Brassicaceae</taxon>
        <taxon>Brassiceae</taxon>
        <taxon>Brassica</taxon>
    </lineage>
</organism>
<accession>A0A078I235</accession>
<sequence length="385" mass="44287">MSHLVLDMRKTINANKNLDVANRVATLITKIIDNHRGQLESCVIDHYTDDMIQSLTRVKQTKHLTLRHQPGHMYHGGCIEFPPNSFTYPRLTSLSLHGYVLRTSHSFNNCQNLKTLKLSCILASDLGVFNSVLASCPSLEVLVLDISCFKESGPLKIDNKRLKLLQVLETKKIDGIQVSSTRLDSLAIGRLSCGKDDFVLRCPRLRFYRNVWLAGLCYNISQEEKNSGHEEFVVTTSDLFRYFPTASLSVSLDLMNPRQVERLRQVLNLWKFTMIELEILFTNNYSPREEGESPRNKFLEENNKDHPFPNAKFRVETVWMHNFSSSEEEFALASCLIRQGTVIKRMMIKSTSFPAWKKLEIETAVAKLQALIRKKEQWQLAIKCF</sequence>
<dbReference type="PANTHER" id="PTHR34145">
    <property type="entry name" value="OS02G0105600 PROTEIN"/>
    <property type="match status" value="1"/>
</dbReference>
<dbReference type="Proteomes" id="UP000028999">
    <property type="component" value="Unassembled WGS sequence"/>
</dbReference>
<protein>
    <submittedName>
        <fullName evidence="2">BnaC09g33720D protein</fullName>
    </submittedName>
</protein>
<dbReference type="Gene3D" id="3.80.10.10">
    <property type="entry name" value="Ribonuclease Inhibitor"/>
    <property type="match status" value="1"/>
</dbReference>
<gene>
    <name evidence="2" type="primary">BnaC09g33720D</name>
    <name evidence="2" type="ORF">GSBRNA2T00077430001</name>
</gene>
<dbReference type="Pfam" id="PF24758">
    <property type="entry name" value="LRR_At5g56370"/>
    <property type="match status" value="1"/>
</dbReference>
<dbReference type="SUPFAM" id="SSF52047">
    <property type="entry name" value="RNI-like"/>
    <property type="match status" value="1"/>
</dbReference>
<dbReference type="OMA" id="NSGHEEF"/>
<name>A0A078I235_BRANA</name>
<dbReference type="PaxDb" id="3708-A0A078I235"/>
<dbReference type="InterPro" id="IPR032675">
    <property type="entry name" value="LRR_dom_sf"/>
</dbReference>
<dbReference type="InterPro" id="IPR053772">
    <property type="entry name" value="At1g61320/At1g61330-like"/>
</dbReference>
<dbReference type="AlphaFoldDB" id="A0A078I235"/>
<reference evidence="2 3" key="1">
    <citation type="journal article" date="2014" name="Science">
        <title>Plant genetics. Early allopolyploid evolution in the post-Neolithic Brassica napus oilseed genome.</title>
        <authorList>
            <person name="Chalhoub B."/>
            <person name="Denoeud F."/>
            <person name="Liu S."/>
            <person name="Parkin I.A."/>
            <person name="Tang H."/>
            <person name="Wang X."/>
            <person name="Chiquet J."/>
            <person name="Belcram H."/>
            <person name="Tong C."/>
            <person name="Samans B."/>
            <person name="Correa M."/>
            <person name="Da Silva C."/>
            <person name="Just J."/>
            <person name="Falentin C."/>
            <person name="Koh C.S."/>
            <person name="Le Clainche I."/>
            <person name="Bernard M."/>
            <person name="Bento P."/>
            <person name="Noel B."/>
            <person name="Labadie K."/>
            <person name="Alberti A."/>
            <person name="Charles M."/>
            <person name="Arnaud D."/>
            <person name="Guo H."/>
            <person name="Daviaud C."/>
            <person name="Alamery S."/>
            <person name="Jabbari K."/>
            <person name="Zhao M."/>
            <person name="Edger P.P."/>
            <person name="Chelaifa H."/>
            <person name="Tack D."/>
            <person name="Lassalle G."/>
            <person name="Mestiri I."/>
            <person name="Schnel N."/>
            <person name="Le Paslier M.C."/>
            <person name="Fan G."/>
            <person name="Renault V."/>
            <person name="Bayer P.E."/>
            <person name="Golicz A.A."/>
            <person name="Manoli S."/>
            <person name="Lee T.H."/>
            <person name="Thi V.H."/>
            <person name="Chalabi S."/>
            <person name="Hu Q."/>
            <person name="Fan C."/>
            <person name="Tollenaere R."/>
            <person name="Lu Y."/>
            <person name="Battail C."/>
            <person name="Shen J."/>
            <person name="Sidebottom C.H."/>
            <person name="Wang X."/>
            <person name="Canaguier A."/>
            <person name="Chauveau A."/>
            <person name="Berard A."/>
            <person name="Deniot G."/>
            <person name="Guan M."/>
            <person name="Liu Z."/>
            <person name="Sun F."/>
            <person name="Lim Y.P."/>
            <person name="Lyons E."/>
            <person name="Town C.D."/>
            <person name="Bancroft I."/>
            <person name="Wang X."/>
            <person name="Meng J."/>
            <person name="Ma J."/>
            <person name="Pires J.C."/>
            <person name="King G.J."/>
            <person name="Brunel D."/>
            <person name="Delourme R."/>
            <person name="Renard M."/>
            <person name="Aury J.M."/>
            <person name="Adams K.L."/>
            <person name="Batley J."/>
            <person name="Snowdon R.J."/>
            <person name="Tost J."/>
            <person name="Edwards D."/>
            <person name="Zhou Y."/>
            <person name="Hua W."/>
            <person name="Sharpe A.G."/>
            <person name="Paterson A.H."/>
            <person name="Guan C."/>
            <person name="Wincker P."/>
        </authorList>
    </citation>
    <scope>NUCLEOTIDE SEQUENCE [LARGE SCALE GENOMIC DNA]</scope>
    <source>
        <strain evidence="3">cv. Darmor-bzh</strain>
    </source>
</reference>
<evidence type="ECO:0000313" key="2">
    <source>
        <dbReference type="EMBL" id="CDY43871.1"/>
    </source>
</evidence>